<keyword evidence="1" id="KW-1133">Transmembrane helix</keyword>
<organism evidence="3 4">
    <name type="scientific">Elasticomyces elasticus</name>
    <dbReference type="NCBI Taxonomy" id="574655"/>
    <lineage>
        <taxon>Eukaryota</taxon>
        <taxon>Fungi</taxon>
        <taxon>Dikarya</taxon>
        <taxon>Ascomycota</taxon>
        <taxon>Pezizomycotina</taxon>
        <taxon>Dothideomycetes</taxon>
        <taxon>Dothideomycetidae</taxon>
        <taxon>Mycosphaerellales</taxon>
        <taxon>Teratosphaeriaceae</taxon>
        <taxon>Elasticomyces</taxon>
    </lineage>
</organism>
<keyword evidence="1" id="KW-0812">Transmembrane</keyword>
<gene>
    <name evidence="3" type="ORF">LTR97_001979</name>
</gene>
<keyword evidence="2" id="KW-0732">Signal</keyword>
<evidence type="ECO:0000313" key="4">
    <source>
        <dbReference type="Proteomes" id="UP001310594"/>
    </source>
</evidence>
<proteinExistence type="predicted"/>
<feature type="signal peptide" evidence="2">
    <location>
        <begin position="1"/>
        <end position="16"/>
    </location>
</feature>
<evidence type="ECO:0000313" key="3">
    <source>
        <dbReference type="EMBL" id="KAK5704868.1"/>
    </source>
</evidence>
<feature type="transmembrane region" description="Helical" evidence="1">
    <location>
        <begin position="228"/>
        <end position="247"/>
    </location>
</feature>
<accession>A0AAN7WAZ9</accession>
<name>A0AAN7WAZ9_9PEZI</name>
<dbReference type="EMBL" id="JAVRQU010000003">
    <property type="protein sequence ID" value="KAK5704868.1"/>
    <property type="molecule type" value="Genomic_DNA"/>
</dbReference>
<dbReference type="Proteomes" id="UP001310594">
    <property type="component" value="Unassembled WGS sequence"/>
</dbReference>
<dbReference type="AlphaFoldDB" id="A0AAN7WAZ9"/>
<protein>
    <submittedName>
        <fullName evidence="3">Uncharacterized protein</fullName>
    </submittedName>
</protein>
<feature type="chain" id="PRO_5042927349" evidence="2">
    <location>
        <begin position="17"/>
        <end position="270"/>
    </location>
</feature>
<comment type="caution">
    <text evidence="3">The sequence shown here is derived from an EMBL/GenBank/DDBJ whole genome shotgun (WGS) entry which is preliminary data.</text>
</comment>
<reference evidence="3" key="1">
    <citation type="submission" date="2023-08" db="EMBL/GenBank/DDBJ databases">
        <title>Black Yeasts Isolated from many extreme environments.</title>
        <authorList>
            <person name="Coleine C."/>
            <person name="Stajich J.E."/>
            <person name="Selbmann L."/>
        </authorList>
    </citation>
    <scope>NUCLEOTIDE SEQUENCE</scope>
    <source>
        <strain evidence="3">CCFEE 5810</strain>
    </source>
</reference>
<keyword evidence="1" id="KW-0472">Membrane</keyword>
<evidence type="ECO:0000256" key="2">
    <source>
        <dbReference type="SAM" id="SignalP"/>
    </source>
</evidence>
<sequence>MRTSTLALALPALASAQQFPFLDQLNPYIDQAKSYLGVATSSVSSAASAASATIPTSIPNPVAAGAAEFAATKVDRLTLENHSTLLKSSSPGIEEWMFFVTGGNASCFGMCQRAEAAWNESVALISASSSPPHLAMLDCDNDGVLCAAWALSPPTVIHAFLPHPLPDQSTPETTMRAINLNRTTITAPEIAAIHLQETYKDVAPYEGFWHPFNGMLAQYGLQIPAGYAIYYFAKIPSWAFMIGVSFISRSVMSRRMGAAPTRPAGGAPAT</sequence>
<evidence type="ECO:0000256" key="1">
    <source>
        <dbReference type="SAM" id="Phobius"/>
    </source>
</evidence>